<feature type="compositionally biased region" description="Basic residues" evidence="1">
    <location>
        <begin position="202"/>
        <end position="211"/>
    </location>
</feature>
<dbReference type="GO" id="GO:0045892">
    <property type="term" value="P:negative regulation of DNA-templated transcription"/>
    <property type="evidence" value="ECO:0007669"/>
    <property type="project" value="InterPro"/>
</dbReference>
<dbReference type="GO" id="GO:0005634">
    <property type="term" value="C:nucleus"/>
    <property type="evidence" value="ECO:0007669"/>
    <property type="project" value="TreeGrafter"/>
</dbReference>
<dbReference type="Pfam" id="PF15800">
    <property type="entry name" value="CiPC"/>
    <property type="match status" value="1"/>
</dbReference>
<dbReference type="PANTHER" id="PTHR34648:SF7">
    <property type="entry name" value="SI:CH211-132B12.7"/>
    <property type="match status" value="1"/>
</dbReference>
<evidence type="ECO:0000256" key="1">
    <source>
        <dbReference type="SAM" id="MobiDB-lite"/>
    </source>
</evidence>
<dbReference type="Proteomes" id="UP001221898">
    <property type="component" value="Unassembled WGS sequence"/>
</dbReference>
<proteinExistence type="predicted"/>
<dbReference type="GO" id="GO:0042754">
    <property type="term" value="P:negative regulation of circadian rhythm"/>
    <property type="evidence" value="ECO:0007669"/>
    <property type="project" value="InterPro"/>
</dbReference>
<organism evidence="2 3">
    <name type="scientific">Aldrovandia affinis</name>
    <dbReference type="NCBI Taxonomy" id="143900"/>
    <lineage>
        <taxon>Eukaryota</taxon>
        <taxon>Metazoa</taxon>
        <taxon>Chordata</taxon>
        <taxon>Craniata</taxon>
        <taxon>Vertebrata</taxon>
        <taxon>Euteleostomi</taxon>
        <taxon>Actinopterygii</taxon>
        <taxon>Neopterygii</taxon>
        <taxon>Teleostei</taxon>
        <taxon>Notacanthiformes</taxon>
        <taxon>Halosauridae</taxon>
        <taxon>Aldrovandia</taxon>
    </lineage>
</organism>
<feature type="compositionally biased region" description="Low complexity" evidence="1">
    <location>
        <begin position="251"/>
        <end position="266"/>
    </location>
</feature>
<reference evidence="2" key="1">
    <citation type="journal article" date="2023" name="Science">
        <title>Genome structures resolve the early diversification of teleost fishes.</title>
        <authorList>
            <person name="Parey E."/>
            <person name="Louis A."/>
            <person name="Montfort J."/>
            <person name="Bouchez O."/>
            <person name="Roques C."/>
            <person name="Iampietro C."/>
            <person name="Lluch J."/>
            <person name="Castinel A."/>
            <person name="Donnadieu C."/>
            <person name="Desvignes T."/>
            <person name="Floi Bucao C."/>
            <person name="Jouanno E."/>
            <person name="Wen M."/>
            <person name="Mejri S."/>
            <person name="Dirks R."/>
            <person name="Jansen H."/>
            <person name="Henkel C."/>
            <person name="Chen W.J."/>
            <person name="Zahm M."/>
            <person name="Cabau C."/>
            <person name="Klopp C."/>
            <person name="Thompson A.W."/>
            <person name="Robinson-Rechavi M."/>
            <person name="Braasch I."/>
            <person name="Lecointre G."/>
            <person name="Bobe J."/>
            <person name="Postlethwait J.H."/>
            <person name="Berthelot C."/>
            <person name="Roest Crollius H."/>
            <person name="Guiguen Y."/>
        </authorList>
    </citation>
    <scope>NUCLEOTIDE SEQUENCE</scope>
    <source>
        <strain evidence="2">NC1722</strain>
    </source>
</reference>
<dbReference type="AlphaFoldDB" id="A0AAD7SFE4"/>
<sequence>MPKEQGCVGERLPRSSSKNAKDKSNSAFRGRANMAQGARGRASQCSSEKDSGYSDTGSDSLQMDLDEQRSSVIEPQRVGGGGVTLPCGEPTPVYIIKNLVVKQSGAEQLLHAPLRPRTPPQTPIQEGGGGSKKVKGTYLPILNTYPRIAPHPSRTTPKQGMGGRKGGTSEGHSLSKRLCVEQRKVAVSTTSQSHKLEEGRPRPHTHSHSHPRTLGITLPHSQPRPLSSLPRSCHGQNPPSRPASISCGLGSPSVSSSDAASSPFPAETASPAPGPARQRRFQNTVEILSQSGLLDVTLRTQELLRLSADTERDIAQLHFHTQLLCQAARTGVHAPAWGALLRAMAESGQYPSLEGAADASEKSRPTVTVAHGNNNAAPPSPLLAPTPDPPLDYPEEGHFGPPSHGHRVQSPPDIIMPPDSSTHGCLL</sequence>
<keyword evidence="3" id="KW-1185">Reference proteome</keyword>
<dbReference type="InterPro" id="IPR031602">
    <property type="entry name" value="CIPC"/>
</dbReference>
<feature type="compositionally biased region" description="Low complexity" evidence="1">
    <location>
        <begin position="218"/>
        <end position="232"/>
    </location>
</feature>
<comment type="caution">
    <text evidence="2">The sequence shown here is derived from an EMBL/GenBank/DDBJ whole genome shotgun (WGS) entry which is preliminary data.</text>
</comment>
<feature type="compositionally biased region" description="Low complexity" evidence="1">
    <location>
        <begin position="410"/>
        <end position="421"/>
    </location>
</feature>
<evidence type="ECO:0000313" key="3">
    <source>
        <dbReference type="Proteomes" id="UP001221898"/>
    </source>
</evidence>
<feature type="compositionally biased region" description="Gly residues" evidence="1">
    <location>
        <begin position="160"/>
        <end position="169"/>
    </location>
</feature>
<feature type="region of interest" description="Disordered" evidence="1">
    <location>
        <begin position="352"/>
        <end position="427"/>
    </location>
</feature>
<evidence type="ECO:0000313" key="2">
    <source>
        <dbReference type="EMBL" id="KAJ8400416.1"/>
    </source>
</evidence>
<dbReference type="EMBL" id="JAINUG010000077">
    <property type="protein sequence ID" value="KAJ8400416.1"/>
    <property type="molecule type" value="Genomic_DNA"/>
</dbReference>
<feature type="region of interest" description="Disordered" evidence="1">
    <location>
        <begin position="113"/>
        <end position="277"/>
    </location>
</feature>
<protein>
    <submittedName>
        <fullName evidence="2">Uncharacterized protein</fullName>
    </submittedName>
</protein>
<name>A0AAD7SFE4_9TELE</name>
<gene>
    <name evidence="2" type="ORF">AAFF_G00397990</name>
</gene>
<feature type="region of interest" description="Disordered" evidence="1">
    <location>
        <begin position="1"/>
        <end position="87"/>
    </location>
</feature>
<dbReference type="PANTHER" id="PTHR34648">
    <property type="entry name" value="CLOCK-INTERACTING PACEMAKER"/>
    <property type="match status" value="1"/>
</dbReference>
<feature type="compositionally biased region" description="Pro residues" evidence="1">
    <location>
        <begin position="378"/>
        <end position="392"/>
    </location>
</feature>
<accession>A0AAD7SFE4</accession>